<keyword evidence="5" id="KW-0052">Apoplast</keyword>
<dbReference type="InterPro" id="IPR048913">
    <property type="entry name" value="BetaGal_gal-bd"/>
</dbReference>
<reference evidence="16" key="1">
    <citation type="journal article" date="2017" name="Nat. Commun.">
        <title>The asparagus genome sheds light on the origin and evolution of a young Y chromosome.</title>
        <authorList>
            <person name="Harkess A."/>
            <person name="Zhou J."/>
            <person name="Xu C."/>
            <person name="Bowers J.E."/>
            <person name="Van der Hulst R."/>
            <person name="Ayyampalayam S."/>
            <person name="Mercati F."/>
            <person name="Riccardi P."/>
            <person name="McKain M.R."/>
            <person name="Kakrana A."/>
            <person name="Tang H."/>
            <person name="Ray J."/>
            <person name="Groenendijk J."/>
            <person name="Arikit S."/>
            <person name="Mathioni S.M."/>
            <person name="Nakano M."/>
            <person name="Shan H."/>
            <person name="Telgmann-Rauber A."/>
            <person name="Kanno A."/>
            <person name="Yue Z."/>
            <person name="Chen H."/>
            <person name="Li W."/>
            <person name="Chen Y."/>
            <person name="Xu X."/>
            <person name="Zhang Y."/>
            <person name="Luo S."/>
            <person name="Chen H."/>
            <person name="Gao J."/>
            <person name="Mao Z."/>
            <person name="Pires J.C."/>
            <person name="Luo M."/>
            <person name="Kudrna D."/>
            <person name="Wing R.A."/>
            <person name="Meyers B.C."/>
            <person name="Yi K."/>
            <person name="Kong H."/>
            <person name="Lavrijsen P."/>
            <person name="Sunseri F."/>
            <person name="Falavigna A."/>
            <person name="Ye Y."/>
            <person name="Leebens-Mack J.H."/>
            <person name="Chen G."/>
        </authorList>
    </citation>
    <scope>NUCLEOTIDE SEQUENCE [LARGE SCALE GENOMIC DNA]</scope>
    <source>
        <strain evidence="16">cv. DH0086</strain>
    </source>
</reference>
<dbReference type="InterPro" id="IPR017853">
    <property type="entry name" value="GH"/>
</dbReference>
<dbReference type="GO" id="GO:0004565">
    <property type="term" value="F:beta-galactosidase activity"/>
    <property type="evidence" value="ECO:0007669"/>
    <property type="project" value="UniProtKB-EC"/>
</dbReference>
<feature type="signal peptide" evidence="13">
    <location>
        <begin position="1"/>
        <end position="23"/>
    </location>
</feature>
<dbReference type="SUPFAM" id="SSF51445">
    <property type="entry name" value="(Trans)glycosidases"/>
    <property type="match status" value="1"/>
</dbReference>
<dbReference type="SUPFAM" id="SSF49785">
    <property type="entry name" value="Galactose-binding domain-like"/>
    <property type="match status" value="2"/>
</dbReference>
<dbReference type="GO" id="GO:0005975">
    <property type="term" value="P:carbohydrate metabolic process"/>
    <property type="evidence" value="ECO:0007669"/>
    <property type="project" value="InterPro"/>
</dbReference>
<protein>
    <recommendedName>
        <fullName evidence="4 11">Beta-galactosidase</fullName>
        <ecNumber evidence="4 11">3.2.1.23</ecNumber>
    </recommendedName>
</protein>
<evidence type="ECO:0000313" key="15">
    <source>
        <dbReference type="EMBL" id="ONK55389.1"/>
    </source>
</evidence>
<dbReference type="Proteomes" id="UP000243459">
    <property type="component" value="Unassembled WGS sequence"/>
</dbReference>
<dbReference type="Gene3D" id="2.60.120.740">
    <property type="match status" value="1"/>
</dbReference>
<dbReference type="InterPro" id="IPR031330">
    <property type="entry name" value="Gly_Hdrlase_35_cat"/>
</dbReference>
<dbReference type="InterPro" id="IPR043159">
    <property type="entry name" value="Lectin_gal-bd_sf"/>
</dbReference>
<dbReference type="Gramene" id="ONK55389">
    <property type="protein sequence ID" value="ONK55389"/>
    <property type="gene ID" value="A4U43_UnF3990"/>
</dbReference>
<evidence type="ECO:0000256" key="7">
    <source>
        <dbReference type="ARBA" id="ARBA00022729"/>
    </source>
</evidence>
<evidence type="ECO:0000256" key="2">
    <source>
        <dbReference type="ARBA" id="ARBA00004271"/>
    </source>
</evidence>
<keyword evidence="10 11" id="KW-0326">Glycosidase</keyword>
<evidence type="ECO:0000256" key="4">
    <source>
        <dbReference type="ARBA" id="ARBA00012756"/>
    </source>
</evidence>
<evidence type="ECO:0000259" key="14">
    <source>
        <dbReference type="PROSITE" id="PS50228"/>
    </source>
</evidence>
<dbReference type="AlphaFoldDB" id="A0A1R3L707"/>
<dbReference type="Gene3D" id="3.20.20.80">
    <property type="entry name" value="Glycosidases"/>
    <property type="match status" value="1"/>
</dbReference>
<comment type="similarity">
    <text evidence="3 12">Belongs to the glycosyl hydrolase 35 family.</text>
</comment>
<comment type="catalytic activity">
    <reaction evidence="1 11">
        <text>Hydrolysis of terminal non-reducing beta-D-galactose residues in beta-D-galactosides.</text>
        <dbReference type="EC" id="3.2.1.23"/>
    </reaction>
</comment>
<gene>
    <name evidence="15" type="ORF">A4U43_UnF3990</name>
</gene>
<evidence type="ECO:0000256" key="12">
    <source>
        <dbReference type="RuleBase" id="RU003679"/>
    </source>
</evidence>
<keyword evidence="6" id="KW-0964">Secreted</keyword>
<proteinExistence type="inferred from homology"/>
<dbReference type="Gene3D" id="2.60.120.260">
    <property type="entry name" value="Galactose-binding domain-like"/>
    <property type="match status" value="1"/>
</dbReference>
<dbReference type="PANTHER" id="PTHR23421">
    <property type="entry name" value="BETA-GALACTOSIDASE RELATED"/>
    <property type="match status" value="1"/>
</dbReference>
<evidence type="ECO:0000256" key="10">
    <source>
        <dbReference type="ARBA" id="ARBA00023295"/>
    </source>
</evidence>
<dbReference type="InterPro" id="IPR008979">
    <property type="entry name" value="Galactose-bd-like_sf"/>
</dbReference>
<evidence type="ECO:0000256" key="11">
    <source>
        <dbReference type="RuleBase" id="RU000675"/>
    </source>
</evidence>
<dbReference type="FunFam" id="2.60.120.260:FF:000142">
    <property type="entry name" value="Beta-galactosidase"/>
    <property type="match status" value="1"/>
</dbReference>
<feature type="domain" description="SUEL-type lectin" evidence="14">
    <location>
        <begin position="746"/>
        <end position="826"/>
    </location>
</feature>
<evidence type="ECO:0000256" key="9">
    <source>
        <dbReference type="ARBA" id="ARBA00023180"/>
    </source>
</evidence>
<dbReference type="OrthoDB" id="1657402at2759"/>
<accession>A0A1R3L707</accession>
<evidence type="ECO:0000256" key="3">
    <source>
        <dbReference type="ARBA" id="ARBA00009809"/>
    </source>
</evidence>
<dbReference type="GO" id="GO:0048046">
    <property type="term" value="C:apoplast"/>
    <property type="evidence" value="ECO:0007669"/>
    <property type="project" value="UniProtKB-SubCell"/>
</dbReference>
<dbReference type="PRINTS" id="PR00742">
    <property type="entry name" value="GLHYDRLASE35"/>
</dbReference>
<dbReference type="PROSITE" id="PS50228">
    <property type="entry name" value="SUEL_LECTIN"/>
    <property type="match status" value="1"/>
</dbReference>
<dbReference type="InterPro" id="IPR019801">
    <property type="entry name" value="Glyco_hydro_35_CS"/>
</dbReference>
<dbReference type="EC" id="3.2.1.23" evidence="4 11"/>
<evidence type="ECO:0000256" key="5">
    <source>
        <dbReference type="ARBA" id="ARBA00022523"/>
    </source>
</evidence>
<keyword evidence="7 13" id="KW-0732">Signal</keyword>
<comment type="subcellular location">
    <subcellularLocation>
        <location evidence="2">Secreted</location>
        <location evidence="2">Extracellular space</location>
        <location evidence="2">Apoplast</location>
    </subcellularLocation>
</comment>
<dbReference type="Pfam" id="PF02140">
    <property type="entry name" value="SUEL_Lectin"/>
    <property type="match status" value="1"/>
</dbReference>
<evidence type="ECO:0000313" key="16">
    <source>
        <dbReference type="Proteomes" id="UP000243459"/>
    </source>
</evidence>
<dbReference type="InterPro" id="IPR001944">
    <property type="entry name" value="Glycoside_Hdrlase_35"/>
</dbReference>
<name>A0A1R3L707_ASPOF</name>
<dbReference type="CDD" id="cd22842">
    <property type="entry name" value="Gal_Rha_Lectin_BGal"/>
    <property type="match status" value="1"/>
</dbReference>
<dbReference type="Pfam" id="PF21467">
    <property type="entry name" value="BetaGal_gal-bd"/>
    <property type="match status" value="1"/>
</dbReference>
<sequence length="845" mass="95713">MKISRSPSLLCLFALLCANVALAENKPVTYDGRSLIINGKRELLFSGSIHYPRSVPEMWPDLIRKAKEGGLNVIQTYVFWNGHEPEKGKYYFEGRFDLVKFVKEIQNQGMYCTLRIGPFIQGEWHHGGFPFWLRDEPGMVFRTDNKPFKYYMRRFLKYIVDMMMEQKLFAPQGGPIILAQVENEYDMVLDAYKRAGLRYVKWAGDLAINSKADVPWIMCKQNRVRPSAPIINACNGRNCGDTFKGPNNPTKPVIWAEDWTAQFRAFGDPPSQRSAEDLAYGAARFFSKNGTLINYYMYHGGTHFGRTGAAFMLTRYYDEAPLDEYGLLKEPKWGHLRDLHHALKLSQKALLEGEYSNETLGVELEARVYQIPGEKICVAFLNNNNTKRDGTVTFRGQTYFLPRRSVSILPDCKTVVFNTQRVISQHNYRTYVEYEAFRKKNVWEMYTEEIPKFSESQIIGTSPMELFNLTKDETDYVWYTTTFNLEDDDLPMREDVHPVVQVGSEGHGLLGFANGEYIGEGHGSREEQEFAYSRPMKLHAGDNQLSFLNVVVGHPDGGAYLEHRKAGMRTAAVQGLNTGTMDLTVNRWGHQVGLFGEKQQIYTQDGLSKVQWRESEKNKQVTWYKRYFDAPHGDDPVSVNLTTMGKGMVWINGESIGRYWVDYLNPLGKPSQHMYHIPRTFLKKKDNLMVVLEEHGGDPEGIALEVVKRDNICTSASQLYHGDVEQFKLEGGVTQRFYDLKPISVLQCGPKKVIKSLAFADFGNPRGACGAFVSGNCTSPMTTRQAVEKACLGKNSCTLEVKPELYGADPRCPGTKATLAVQAKCSRRGKKAASSEDGNSQEAGD</sequence>
<dbReference type="InterPro" id="IPR041392">
    <property type="entry name" value="GHD"/>
</dbReference>
<dbReference type="GO" id="GO:0030246">
    <property type="term" value="F:carbohydrate binding"/>
    <property type="evidence" value="ECO:0007669"/>
    <property type="project" value="InterPro"/>
</dbReference>
<evidence type="ECO:0000256" key="1">
    <source>
        <dbReference type="ARBA" id="ARBA00001412"/>
    </source>
</evidence>
<dbReference type="PROSITE" id="PS01182">
    <property type="entry name" value="GLYCOSYL_HYDROL_F35"/>
    <property type="match status" value="1"/>
</dbReference>
<dbReference type="FunFam" id="3.20.20.80:FF:000006">
    <property type="entry name" value="Beta-galactosidase"/>
    <property type="match status" value="1"/>
</dbReference>
<dbReference type="Pfam" id="PF17834">
    <property type="entry name" value="GHD"/>
    <property type="match status" value="1"/>
</dbReference>
<evidence type="ECO:0000256" key="6">
    <source>
        <dbReference type="ARBA" id="ARBA00022525"/>
    </source>
</evidence>
<dbReference type="FunFam" id="2.60.120.260:FF:000050">
    <property type="entry name" value="Beta-galactosidase"/>
    <property type="match status" value="1"/>
</dbReference>
<feature type="chain" id="PRO_5012639061" description="Beta-galactosidase" evidence="13">
    <location>
        <begin position="24"/>
        <end position="845"/>
    </location>
</feature>
<dbReference type="EMBL" id="KV863505">
    <property type="protein sequence ID" value="ONK55389.1"/>
    <property type="molecule type" value="Genomic_DNA"/>
</dbReference>
<evidence type="ECO:0000256" key="8">
    <source>
        <dbReference type="ARBA" id="ARBA00022801"/>
    </source>
</evidence>
<keyword evidence="9" id="KW-0325">Glycoprotein</keyword>
<evidence type="ECO:0000256" key="13">
    <source>
        <dbReference type="SAM" id="SignalP"/>
    </source>
</evidence>
<keyword evidence="16" id="KW-1185">Reference proteome</keyword>
<organism evidence="15 16">
    <name type="scientific">Asparagus officinalis</name>
    <name type="common">Garden asparagus</name>
    <dbReference type="NCBI Taxonomy" id="4686"/>
    <lineage>
        <taxon>Eukaryota</taxon>
        <taxon>Viridiplantae</taxon>
        <taxon>Streptophyta</taxon>
        <taxon>Embryophyta</taxon>
        <taxon>Tracheophyta</taxon>
        <taxon>Spermatophyta</taxon>
        <taxon>Magnoliopsida</taxon>
        <taxon>Liliopsida</taxon>
        <taxon>Asparagales</taxon>
        <taxon>Asparagaceae</taxon>
        <taxon>Asparagoideae</taxon>
        <taxon>Asparagus</taxon>
    </lineage>
</organism>
<keyword evidence="8 11" id="KW-0378">Hydrolase</keyword>
<dbReference type="InterPro" id="IPR000922">
    <property type="entry name" value="Lectin_gal-bd_dom"/>
</dbReference>
<dbReference type="Pfam" id="PF01301">
    <property type="entry name" value="Glyco_hydro_35"/>
    <property type="match status" value="1"/>
</dbReference>
<dbReference type="OMA" id="RYWISYL"/>